<dbReference type="GO" id="GO:0042585">
    <property type="term" value="C:germinal vesicle"/>
    <property type="evidence" value="ECO:0007669"/>
    <property type="project" value="TreeGrafter"/>
</dbReference>
<proteinExistence type="predicted"/>
<evidence type="ECO:0000256" key="1">
    <source>
        <dbReference type="ARBA" id="ARBA00004123"/>
    </source>
</evidence>
<dbReference type="GO" id="GO:0005737">
    <property type="term" value="C:cytoplasm"/>
    <property type="evidence" value="ECO:0007669"/>
    <property type="project" value="UniProtKB-SubCell"/>
</dbReference>
<reference evidence="6" key="3">
    <citation type="submission" date="2025-09" db="UniProtKB">
        <authorList>
            <consortium name="Ensembl"/>
        </authorList>
    </citation>
    <scope>IDENTIFICATION</scope>
</reference>
<dbReference type="InterPro" id="IPR010736">
    <property type="entry name" value="SHIPPO-rpt"/>
</dbReference>
<comment type="subcellular location">
    <subcellularLocation>
        <location evidence="2">Cytoplasm</location>
    </subcellularLocation>
    <subcellularLocation>
        <location evidence="1">Nucleus</location>
    </subcellularLocation>
</comment>
<feature type="signal peptide" evidence="5">
    <location>
        <begin position="1"/>
        <end position="18"/>
    </location>
</feature>
<reference evidence="7" key="1">
    <citation type="submission" date="2011-08" db="EMBL/GenBank/DDBJ databases">
        <title>The draft genome of Latimeria chalumnae.</title>
        <authorList>
            <person name="Di Palma F."/>
            <person name="Alfoldi J."/>
            <person name="Johnson J."/>
            <person name="Berlin A."/>
            <person name="Gnerre S."/>
            <person name="Jaffe D."/>
            <person name="MacCallum I."/>
            <person name="Young S."/>
            <person name="Walker B.J."/>
            <person name="Lander E."/>
            <person name="Lindblad-Toh K."/>
        </authorList>
    </citation>
    <scope>NUCLEOTIDE SEQUENCE [LARGE SCALE GENOMIC DNA]</scope>
    <source>
        <strain evidence="7">Wild caught</strain>
    </source>
</reference>
<dbReference type="eggNOG" id="ENOG502R2KG">
    <property type="taxonomic scope" value="Eukaryota"/>
</dbReference>
<feature type="chain" id="PRO_5003579839" evidence="5">
    <location>
        <begin position="19"/>
        <end position="327"/>
    </location>
</feature>
<evidence type="ECO:0000256" key="2">
    <source>
        <dbReference type="ARBA" id="ARBA00004496"/>
    </source>
</evidence>
<dbReference type="EMBL" id="AFYH01015485">
    <property type="status" value="NOT_ANNOTATED_CDS"/>
    <property type="molecule type" value="Genomic_DNA"/>
</dbReference>
<dbReference type="PANTHER" id="PTHR35678">
    <property type="entry name" value="PROTEIN STPG4"/>
    <property type="match status" value="1"/>
</dbReference>
<dbReference type="FunCoup" id="H3B6C6">
    <property type="interactions" value="43"/>
</dbReference>
<gene>
    <name evidence="6" type="primary">STPG1</name>
</gene>
<keyword evidence="5" id="KW-0732">Signal</keyword>
<sequence length="327" mass="35849">MMPCACFLFSLGPNLLSAVPSIPTKYQTVVTSNTEAKGFTSQSKRFPAEGVQGENPGPGYYNVVHQPIDRSITYCSRNGTGGLASKAARIPRNKVKHTPAANAYHMPSVTLSRRDFGLGYSSMFHQPIAVKVDDGKNQTPAPNCYKVSLAYCTKSNNVTAESAFLSKTQRELRPRVTLKGPSPCNFVFSMPSIETPCVFQGFLGAATYVLLNNDICKNGCSDFFFFKQTAVLFLFLSHFRKKHYLCLSAPAMPLPKPVPPPGPGQYEIVDYEGPPKHYMTNAVFVSSTGRWSGDIHGKGIPGPASYEPERPGKQSFLYNLAQKWIPA</sequence>
<dbReference type="GeneTree" id="ENSGT00390000011598"/>
<dbReference type="GO" id="GO:0001940">
    <property type="term" value="C:male pronucleus"/>
    <property type="evidence" value="ECO:0007669"/>
    <property type="project" value="TreeGrafter"/>
</dbReference>
<dbReference type="InParanoid" id="H3B6C6"/>
<dbReference type="EMBL" id="AFYH01015486">
    <property type="status" value="NOT_ANNOTATED_CDS"/>
    <property type="molecule type" value="Genomic_DNA"/>
</dbReference>
<accession>H3B6C6</accession>
<dbReference type="Pfam" id="PF07004">
    <property type="entry name" value="SHIPPO-rpt"/>
    <property type="match status" value="2"/>
</dbReference>
<keyword evidence="4" id="KW-0539">Nucleus</keyword>
<reference evidence="6" key="2">
    <citation type="submission" date="2025-08" db="UniProtKB">
        <authorList>
            <consortium name="Ensembl"/>
        </authorList>
    </citation>
    <scope>IDENTIFICATION</scope>
</reference>
<evidence type="ECO:0000313" key="7">
    <source>
        <dbReference type="Proteomes" id="UP000008672"/>
    </source>
</evidence>
<dbReference type="HOGENOM" id="CLU_071847_0_0_1"/>
<dbReference type="GO" id="GO:0044727">
    <property type="term" value="P:epigenetic programing of male pronucleus"/>
    <property type="evidence" value="ECO:0007669"/>
    <property type="project" value="TreeGrafter"/>
</dbReference>
<dbReference type="AlphaFoldDB" id="H3B6C6"/>
<dbReference type="EMBL" id="AFYH01015487">
    <property type="status" value="NOT_ANNOTATED_CDS"/>
    <property type="molecule type" value="Genomic_DNA"/>
</dbReference>
<protein>
    <submittedName>
        <fullName evidence="6">Sperm tail PG-rich repeat containing 1</fullName>
    </submittedName>
</protein>
<keyword evidence="3" id="KW-0963">Cytoplasm</keyword>
<keyword evidence="7" id="KW-1185">Reference proteome</keyword>
<name>H3B6C6_LATCH</name>
<organism evidence="6 7">
    <name type="scientific">Latimeria chalumnae</name>
    <name type="common">Coelacanth</name>
    <dbReference type="NCBI Taxonomy" id="7897"/>
    <lineage>
        <taxon>Eukaryota</taxon>
        <taxon>Metazoa</taxon>
        <taxon>Chordata</taxon>
        <taxon>Craniata</taxon>
        <taxon>Vertebrata</taxon>
        <taxon>Euteleostomi</taxon>
        <taxon>Coelacanthiformes</taxon>
        <taxon>Coelacanthidae</taxon>
        <taxon>Latimeria</taxon>
    </lineage>
</organism>
<dbReference type="PANTHER" id="PTHR35678:SF1">
    <property type="entry name" value="PROTEIN STPG4"/>
    <property type="match status" value="1"/>
</dbReference>
<dbReference type="GO" id="GO:0042393">
    <property type="term" value="F:histone binding"/>
    <property type="evidence" value="ECO:0007669"/>
    <property type="project" value="TreeGrafter"/>
</dbReference>
<evidence type="ECO:0000256" key="3">
    <source>
        <dbReference type="ARBA" id="ARBA00022490"/>
    </source>
</evidence>
<dbReference type="Ensembl" id="ENSLACT00000017575.1">
    <property type="protein sequence ID" value="ENSLACP00000017447.1"/>
    <property type="gene ID" value="ENSLACG00000015367.1"/>
</dbReference>
<evidence type="ECO:0000256" key="4">
    <source>
        <dbReference type="ARBA" id="ARBA00023242"/>
    </source>
</evidence>
<evidence type="ECO:0000256" key="5">
    <source>
        <dbReference type="SAM" id="SignalP"/>
    </source>
</evidence>
<dbReference type="GO" id="GO:0001939">
    <property type="term" value="C:female pronucleus"/>
    <property type="evidence" value="ECO:0007669"/>
    <property type="project" value="TreeGrafter"/>
</dbReference>
<dbReference type="Proteomes" id="UP000008672">
    <property type="component" value="Unassembled WGS sequence"/>
</dbReference>
<dbReference type="EMBL" id="AFYH01015489">
    <property type="status" value="NOT_ANNOTATED_CDS"/>
    <property type="molecule type" value="Genomic_DNA"/>
</dbReference>
<dbReference type="OMA" id="GQYENPI"/>
<dbReference type="EMBL" id="AFYH01015488">
    <property type="status" value="NOT_ANNOTATED_CDS"/>
    <property type="molecule type" value="Genomic_DNA"/>
</dbReference>
<dbReference type="GO" id="GO:0003682">
    <property type="term" value="F:chromatin binding"/>
    <property type="evidence" value="ECO:0007669"/>
    <property type="project" value="TreeGrafter"/>
</dbReference>
<evidence type="ECO:0000313" key="6">
    <source>
        <dbReference type="Ensembl" id="ENSLACP00000017447.1"/>
    </source>
</evidence>